<dbReference type="InterPro" id="IPR039424">
    <property type="entry name" value="SBP_5"/>
</dbReference>
<keyword evidence="7" id="KW-1185">Reference proteome</keyword>
<gene>
    <name evidence="6" type="ORF">SAMN05428953_1144</name>
</gene>
<reference evidence="7" key="1">
    <citation type="submission" date="2016-10" db="EMBL/GenBank/DDBJ databases">
        <authorList>
            <person name="Varghese N."/>
            <person name="Submissions S."/>
        </authorList>
    </citation>
    <scope>NUCLEOTIDE SEQUENCE [LARGE SCALE GENOMIC DNA]</scope>
    <source>
        <strain evidence="7">CGMCC 1.11022</strain>
    </source>
</reference>
<proteinExistence type="inferred from homology"/>
<dbReference type="GO" id="GO:0043190">
    <property type="term" value="C:ATP-binding cassette (ABC) transporter complex"/>
    <property type="evidence" value="ECO:0007669"/>
    <property type="project" value="InterPro"/>
</dbReference>
<name>A0A1G9AY77_9HYPH</name>
<feature type="domain" description="Solute-binding protein family 5" evidence="5">
    <location>
        <begin position="79"/>
        <end position="435"/>
    </location>
</feature>
<sequence length="528" mass="57388">MGTGLMMGRRLFQVLATIAVMICALPAMAQEQPKTGGTLTVRINADIRATDGLNRDANTDTVLHHIFETLVAYRADLTVGPALAESWTVSDDGKTYAFTLRDGAVFHNGDAVTSSDVKWNWDRRMDPANQWFCIPFFDGSQGLKVEQVATPDPRTVVFTLKAPNALFLAQLASVQCNGWVASPKNVGADGKWLADSAIGSGPFTLKEWVKGQYLVLERFADYKPVKEAPSGFAGSREAYVDEVRFMVVPDTAAAETALFAGELDVLPDLESSRAEEAKSRGMTVLSTQGLSWTVILLQTKDPLLSNVKIREALAHAADINQIAAASTSGAATGGPSAVAQASSFFDDDFLKWPEYDPAKAKALLDEAGYKGEPIKIQTNTRYQGMYENAVLLQAMLTAAGFNAQLEVLDWAAQLDNYLVGKFQIQSFGYSARLDPSLMYGVILGDKATDPTAQWDSKEAVDLYTKSMATTDAGQRKALFKQLHALMAKDVPILGLYYEPSLDAVSPKVKGYSVWPAANPHVWGVWKSE</sequence>
<dbReference type="PIRSF" id="PIRSF002741">
    <property type="entry name" value="MppA"/>
    <property type="match status" value="1"/>
</dbReference>
<dbReference type="GO" id="GO:0015833">
    <property type="term" value="P:peptide transport"/>
    <property type="evidence" value="ECO:0007669"/>
    <property type="project" value="TreeGrafter"/>
</dbReference>
<organism evidence="6 7">
    <name type="scientific">Mesorhizobium muleiense</name>
    <dbReference type="NCBI Taxonomy" id="1004279"/>
    <lineage>
        <taxon>Bacteria</taxon>
        <taxon>Pseudomonadati</taxon>
        <taxon>Pseudomonadota</taxon>
        <taxon>Alphaproteobacteria</taxon>
        <taxon>Hyphomicrobiales</taxon>
        <taxon>Phyllobacteriaceae</taxon>
        <taxon>Mesorhizobium</taxon>
    </lineage>
</organism>
<evidence type="ECO:0000256" key="4">
    <source>
        <dbReference type="SAM" id="SignalP"/>
    </source>
</evidence>
<dbReference type="Pfam" id="PF00496">
    <property type="entry name" value="SBP_bac_5"/>
    <property type="match status" value="1"/>
</dbReference>
<dbReference type="RefSeq" id="WP_236473716.1">
    <property type="nucleotide sequence ID" value="NZ_FNEE01000014.1"/>
</dbReference>
<dbReference type="EMBL" id="FNEE01000014">
    <property type="protein sequence ID" value="SDK32197.1"/>
    <property type="molecule type" value="Genomic_DNA"/>
</dbReference>
<evidence type="ECO:0000256" key="1">
    <source>
        <dbReference type="ARBA" id="ARBA00004418"/>
    </source>
</evidence>
<dbReference type="GO" id="GO:0030288">
    <property type="term" value="C:outer membrane-bounded periplasmic space"/>
    <property type="evidence" value="ECO:0007669"/>
    <property type="project" value="UniProtKB-ARBA"/>
</dbReference>
<dbReference type="PANTHER" id="PTHR30290">
    <property type="entry name" value="PERIPLASMIC BINDING COMPONENT OF ABC TRANSPORTER"/>
    <property type="match status" value="1"/>
</dbReference>
<dbReference type="GO" id="GO:1904680">
    <property type="term" value="F:peptide transmembrane transporter activity"/>
    <property type="evidence" value="ECO:0007669"/>
    <property type="project" value="TreeGrafter"/>
</dbReference>
<dbReference type="InterPro" id="IPR000914">
    <property type="entry name" value="SBP_5_dom"/>
</dbReference>
<dbReference type="InterPro" id="IPR030678">
    <property type="entry name" value="Peptide/Ni-bd"/>
</dbReference>
<keyword evidence="3 4" id="KW-0732">Signal</keyword>
<dbReference type="Gene3D" id="3.40.190.10">
    <property type="entry name" value="Periplasmic binding protein-like II"/>
    <property type="match status" value="1"/>
</dbReference>
<accession>A0A1G9AY77</accession>
<dbReference type="AlphaFoldDB" id="A0A1G9AY77"/>
<evidence type="ECO:0000313" key="6">
    <source>
        <dbReference type="EMBL" id="SDK32197.1"/>
    </source>
</evidence>
<protein>
    <submittedName>
        <fullName evidence="6">Peptide/nickel transport system substrate-binding protein</fullName>
    </submittedName>
</protein>
<dbReference type="PANTHER" id="PTHR30290:SF38">
    <property type="entry name" value="D,D-DIPEPTIDE-BINDING PERIPLASMIC PROTEIN DDPA-RELATED"/>
    <property type="match status" value="1"/>
</dbReference>
<dbReference type="Gene3D" id="3.10.105.10">
    <property type="entry name" value="Dipeptide-binding Protein, Domain 3"/>
    <property type="match status" value="1"/>
</dbReference>
<feature type="signal peptide" evidence="4">
    <location>
        <begin position="1"/>
        <end position="29"/>
    </location>
</feature>
<evidence type="ECO:0000256" key="2">
    <source>
        <dbReference type="ARBA" id="ARBA00005695"/>
    </source>
</evidence>
<feature type="chain" id="PRO_5011690023" evidence="4">
    <location>
        <begin position="30"/>
        <end position="528"/>
    </location>
</feature>
<dbReference type="Proteomes" id="UP000198894">
    <property type="component" value="Unassembled WGS sequence"/>
</dbReference>
<dbReference type="Gene3D" id="3.90.76.10">
    <property type="entry name" value="Dipeptide-binding Protein, Domain 1"/>
    <property type="match status" value="1"/>
</dbReference>
<evidence type="ECO:0000256" key="3">
    <source>
        <dbReference type="ARBA" id="ARBA00022729"/>
    </source>
</evidence>
<comment type="subcellular location">
    <subcellularLocation>
        <location evidence="1">Periplasm</location>
    </subcellularLocation>
</comment>
<evidence type="ECO:0000313" key="7">
    <source>
        <dbReference type="Proteomes" id="UP000198894"/>
    </source>
</evidence>
<dbReference type="SUPFAM" id="SSF53850">
    <property type="entry name" value="Periplasmic binding protein-like II"/>
    <property type="match status" value="1"/>
</dbReference>
<evidence type="ECO:0000259" key="5">
    <source>
        <dbReference type="Pfam" id="PF00496"/>
    </source>
</evidence>
<comment type="similarity">
    <text evidence="2">Belongs to the bacterial solute-binding protein 5 family.</text>
</comment>